<protein>
    <submittedName>
        <fullName evidence="1">Uncharacterized protein</fullName>
    </submittedName>
</protein>
<dbReference type="AlphaFoldDB" id="A0A849AMA9"/>
<organism evidence="1 2">
    <name type="scientific">Flexivirga aerilata</name>
    <dbReference type="NCBI Taxonomy" id="1656889"/>
    <lineage>
        <taxon>Bacteria</taxon>
        <taxon>Bacillati</taxon>
        <taxon>Actinomycetota</taxon>
        <taxon>Actinomycetes</taxon>
        <taxon>Micrococcales</taxon>
        <taxon>Dermacoccaceae</taxon>
        <taxon>Flexivirga</taxon>
    </lineage>
</organism>
<comment type="caution">
    <text evidence="1">The sequence shown here is derived from an EMBL/GenBank/DDBJ whole genome shotgun (WGS) entry which is preliminary data.</text>
</comment>
<dbReference type="EMBL" id="JABENB010000003">
    <property type="protein sequence ID" value="NNG41293.1"/>
    <property type="molecule type" value="Genomic_DNA"/>
</dbReference>
<evidence type="ECO:0000313" key="2">
    <source>
        <dbReference type="Proteomes" id="UP000557772"/>
    </source>
</evidence>
<reference evidence="1 2" key="1">
    <citation type="submission" date="2020-05" db="EMBL/GenBank/DDBJ databases">
        <title>Flexivirga sp. ID2601S isolated from air conditioner.</title>
        <authorList>
            <person name="Kim D.H."/>
        </authorList>
    </citation>
    <scope>NUCLEOTIDE SEQUENCE [LARGE SCALE GENOMIC DNA]</scope>
    <source>
        <strain evidence="1 2">ID2601S</strain>
    </source>
</reference>
<proteinExistence type="predicted"/>
<accession>A0A849AMA9</accession>
<name>A0A849AMA9_9MICO</name>
<gene>
    <name evidence="1" type="ORF">HJ588_18700</name>
</gene>
<sequence length="203" mass="21590">MSASGRERFAGWITGIGTTSGVRVVIGQWPDSPFGAFSDVMLQDDGGVRTLLAPTAEIAEFISQTYVFDEVKVVTVTVGAVGRTCVLTAGELHLVWTIGARTLLGRLLSLPPRRVTTAPAWCRTADPAARLLMRGVRTAGSARDGRREFYGAFDQHAVTSAAGTWAGRSLGALRPVDRPVTFGFGSTPRRPSRTAVVTTVMPG</sequence>
<dbReference type="Proteomes" id="UP000557772">
    <property type="component" value="Unassembled WGS sequence"/>
</dbReference>
<evidence type="ECO:0000313" key="1">
    <source>
        <dbReference type="EMBL" id="NNG41293.1"/>
    </source>
</evidence>
<dbReference type="RefSeq" id="WP_171158460.1">
    <property type="nucleotide sequence ID" value="NZ_JABENB010000003.1"/>
</dbReference>
<keyword evidence="2" id="KW-1185">Reference proteome</keyword>